<protein>
    <submittedName>
        <fullName evidence="2">HDOD domain-containing protein</fullName>
    </submittedName>
</protein>
<evidence type="ECO:0000259" key="1">
    <source>
        <dbReference type="PROSITE" id="PS51833"/>
    </source>
</evidence>
<dbReference type="AlphaFoldDB" id="A0A4P9K9B0"/>
<dbReference type="RefSeq" id="WP_138565700.1">
    <property type="nucleotide sequence ID" value="NZ_CP040602.1"/>
</dbReference>
<accession>A0A4P9K9B0</accession>
<keyword evidence="3" id="KW-1185">Reference proteome</keyword>
<sequence length="293" mass="32969">MKQQLTIAMSIINKVKLPKISNEVTVLQNESLKPEPDVNVIVSCIQRNPKLFTKFLAVASFMTKKEVTSAKQAVSILGTKGVFTVFFSSAIEFSFKSHSDSELMINHAIKMATAMAELAGNMKGFPVSDAYLYGLVYNIGYVVLHDYSAQRAKSCYLNSLTYPSKAEQLEMETFGTTNAHIGIYVAKKWRVKNSIYCGILFQNKEIEKCDKGLNKAYELNHLLNVARMVVAETESQRYITNEVKDLAVNSMQHLDLTHLQCARAQQKVKKFTADLQSSNQKMWQESMTESAAY</sequence>
<dbReference type="Pfam" id="PF08668">
    <property type="entry name" value="HDOD"/>
    <property type="match status" value="1"/>
</dbReference>
<name>A0A4P9K9B0_9GAMM</name>
<dbReference type="PANTHER" id="PTHR33525">
    <property type="match status" value="1"/>
</dbReference>
<dbReference type="SUPFAM" id="SSF109604">
    <property type="entry name" value="HD-domain/PDEase-like"/>
    <property type="match status" value="1"/>
</dbReference>
<dbReference type="PROSITE" id="PS51833">
    <property type="entry name" value="HDOD"/>
    <property type="match status" value="1"/>
</dbReference>
<dbReference type="PANTHER" id="PTHR33525:SF3">
    <property type="entry name" value="RIBONUCLEASE Y"/>
    <property type="match status" value="1"/>
</dbReference>
<feature type="domain" description="HDOD" evidence="1">
    <location>
        <begin position="17"/>
        <end position="205"/>
    </location>
</feature>
<dbReference type="KEGG" id="thig:FE785_10540"/>
<dbReference type="EMBL" id="CP040602">
    <property type="protein sequence ID" value="QCU91026.1"/>
    <property type="molecule type" value="Genomic_DNA"/>
</dbReference>
<dbReference type="InterPro" id="IPR052340">
    <property type="entry name" value="RNase_Y/CdgJ"/>
</dbReference>
<evidence type="ECO:0000313" key="2">
    <source>
        <dbReference type="EMBL" id="QCU91026.1"/>
    </source>
</evidence>
<reference evidence="2 3" key="1">
    <citation type="submission" date="2019-05" db="EMBL/GenBank/DDBJ databases">
        <title>Thiomicrorhabdus sediminis sp. nov, a novel sulfur-oxidizing bacterium isolated from coastal sediment.</title>
        <authorList>
            <person name="Liu X."/>
        </authorList>
    </citation>
    <scope>NUCLEOTIDE SEQUENCE [LARGE SCALE GENOMIC DNA]</scope>
    <source>
        <strain evidence="2 3">G1</strain>
    </source>
</reference>
<proteinExistence type="predicted"/>
<dbReference type="Gene3D" id="1.10.3210.10">
    <property type="entry name" value="Hypothetical protein af1432"/>
    <property type="match status" value="1"/>
</dbReference>
<organism evidence="2 3">
    <name type="scientific">Thiomicrorhabdus sediminis</name>
    <dbReference type="NCBI Taxonomy" id="2580412"/>
    <lineage>
        <taxon>Bacteria</taxon>
        <taxon>Pseudomonadati</taxon>
        <taxon>Pseudomonadota</taxon>
        <taxon>Gammaproteobacteria</taxon>
        <taxon>Thiotrichales</taxon>
        <taxon>Piscirickettsiaceae</taxon>
        <taxon>Thiomicrorhabdus</taxon>
    </lineage>
</organism>
<dbReference type="Proteomes" id="UP000304864">
    <property type="component" value="Chromosome"/>
</dbReference>
<dbReference type="InterPro" id="IPR013976">
    <property type="entry name" value="HDOD"/>
</dbReference>
<dbReference type="OrthoDB" id="9784953at2"/>
<evidence type="ECO:0000313" key="3">
    <source>
        <dbReference type="Proteomes" id="UP000304864"/>
    </source>
</evidence>
<gene>
    <name evidence="2" type="ORF">FE785_10540</name>
</gene>